<keyword evidence="9" id="KW-0227">DNA damage</keyword>
<dbReference type="Proteomes" id="UP000186308">
    <property type="component" value="Unassembled WGS sequence"/>
</dbReference>
<dbReference type="GO" id="GO:0006260">
    <property type="term" value="P:DNA replication"/>
    <property type="evidence" value="ECO:0007669"/>
    <property type="project" value="UniProtKB-UniRule"/>
</dbReference>
<dbReference type="GO" id="GO:0003697">
    <property type="term" value="F:single-stranded DNA binding"/>
    <property type="evidence" value="ECO:0007669"/>
    <property type="project" value="UniProtKB-UniRule"/>
</dbReference>
<keyword evidence="8 9" id="KW-0238">DNA-binding</keyword>
<accession>A0A8G2CJY7</accession>
<dbReference type="GO" id="GO:0005737">
    <property type="term" value="C:cytoplasm"/>
    <property type="evidence" value="ECO:0007669"/>
    <property type="project" value="UniProtKB-SubCell"/>
</dbReference>
<dbReference type="SUPFAM" id="SSF52540">
    <property type="entry name" value="P-loop containing nucleoside triphosphate hydrolases"/>
    <property type="match status" value="1"/>
</dbReference>
<evidence type="ECO:0000259" key="10">
    <source>
        <dbReference type="SMART" id="SM00382"/>
    </source>
</evidence>
<dbReference type="GO" id="GO:0009432">
    <property type="term" value="P:SOS response"/>
    <property type="evidence" value="ECO:0007669"/>
    <property type="project" value="UniProtKB-UniRule"/>
</dbReference>
<dbReference type="RefSeq" id="WP_051657186.1">
    <property type="nucleotide sequence ID" value="NZ_FTNE01000007.1"/>
</dbReference>
<organism evidence="11 12">
    <name type="scientific">Acidiphilium rubrum</name>
    <dbReference type="NCBI Taxonomy" id="526"/>
    <lineage>
        <taxon>Bacteria</taxon>
        <taxon>Pseudomonadati</taxon>
        <taxon>Pseudomonadota</taxon>
        <taxon>Alphaproteobacteria</taxon>
        <taxon>Acetobacterales</taxon>
        <taxon>Acidocellaceae</taxon>
        <taxon>Acidiphilium</taxon>
    </lineage>
</organism>
<sequence>MTTLTALRLTDFRSYASLDVRPNSRIVALEGPNGSGKTNLLEAISVLAPGRGLRGAKFTELARRGASGGWAVAAQLTDAGRRFTLGTGIDGAGAERRKILLDGDPVNAAAAAAAFACVWLTPQMDRLFTEGASARRRFLDRLTLALAPAHASEVAAFEAASANRNRQIEQGTADAAWLATIEDSMARHAAALTASRLDLIARVNAMLARGAFAPFPAATLALECPIGARLAIEPAIVVEDWLRRLYARTRAEPVAAVSPQRADLLLADAGSGLAAAFASTGQQRAMLVAIVLAHAALIASLRGAAPVLLLDEPFVHLDAAHRVALGEALQRSPSQVFCTATDRAQLRSLGDDAAIWLVSPGRIIGARSGDQDGGAFEAAGA</sequence>
<keyword evidence="12" id="KW-1185">Reference proteome</keyword>
<dbReference type="PANTHER" id="PTHR32182:SF0">
    <property type="entry name" value="DNA REPLICATION AND REPAIR PROTEIN RECF"/>
    <property type="match status" value="1"/>
</dbReference>
<dbReference type="InterPro" id="IPR018078">
    <property type="entry name" value="DNA-binding_RecF_CS"/>
</dbReference>
<dbReference type="SMART" id="SM00382">
    <property type="entry name" value="AAA"/>
    <property type="match status" value="1"/>
</dbReference>
<feature type="domain" description="AAA+ ATPase" evidence="10">
    <location>
        <begin position="23"/>
        <end position="369"/>
    </location>
</feature>
<keyword evidence="6 9" id="KW-0547">Nucleotide-binding</keyword>
<keyword evidence="4 9" id="KW-0963">Cytoplasm</keyword>
<evidence type="ECO:0000256" key="1">
    <source>
        <dbReference type="ARBA" id="ARBA00004496"/>
    </source>
</evidence>
<reference evidence="11 12" key="1">
    <citation type="submission" date="2017-01" db="EMBL/GenBank/DDBJ databases">
        <authorList>
            <person name="Varghese N."/>
            <person name="Submissions S."/>
        </authorList>
    </citation>
    <scope>NUCLEOTIDE SEQUENCE [LARGE SCALE GENOMIC DNA]</scope>
    <source>
        <strain evidence="11 12">ATCC 35905</strain>
    </source>
</reference>
<dbReference type="NCBIfam" id="TIGR00611">
    <property type="entry name" value="recf"/>
    <property type="match status" value="1"/>
</dbReference>
<dbReference type="InterPro" id="IPR027417">
    <property type="entry name" value="P-loop_NTPase"/>
</dbReference>
<dbReference type="InterPro" id="IPR042174">
    <property type="entry name" value="RecF_2"/>
</dbReference>
<dbReference type="InterPro" id="IPR001238">
    <property type="entry name" value="DNA-binding_RecF"/>
</dbReference>
<evidence type="ECO:0000256" key="3">
    <source>
        <dbReference type="ARBA" id="ARBA00020170"/>
    </source>
</evidence>
<dbReference type="OrthoDB" id="9803889at2"/>
<feature type="binding site" evidence="9">
    <location>
        <begin position="31"/>
        <end position="38"/>
    </location>
    <ligand>
        <name>ATP</name>
        <dbReference type="ChEBI" id="CHEBI:30616"/>
    </ligand>
</feature>
<protein>
    <recommendedName>
        <fullName evidence="3 9">DNA replication and repair protein RecF</fullName>
    </recommendedName>
</protein>
<evidence type="ECO:0000256" key="5">
    <source>
        <dbReference type="ARBA" id="ARBA00022705"/>
    </source>
</evidence>
<dbReference type="Gene3D" id="1.20.1050.90">
    <property type="entry name" value="RecF/RecN/SMC, N-terminal domain"/>
    <property type="match status" value="1"/>
</dbReference>
<keyword evidence="9" id="KW-0742">SOS response</keyword>
<evidence type="ECO:0000256" key="2">
    <source>
        <dbReference type="ARBA" id="ARBA00008016"/>
    </source>
</evidence>
<dbReference type="AlphaFoldDB" id="A0A8G2CJY7"/>
<keyword evidence="9" id="KW-0234">DNA repair</keyword>
<comment type="function">
    <text evidence="9">The RecF protein is involved in DNA metabolism; it is required for DNA replication and normal SOS inducibility. RecF binds preferentially to single-stranded, linear DNA. It also seems to bind ATP.</text>
</comment>
<dbReference type="EMBL" id="FTNE01000007">
    <property type="protein sequence ID" value="SIQ63652.1"/>
    <property type="molecule type" value="Genomic_DNA"/>
</dbReference>
<dbReference type="InterPro" id="IPR003395">
    <property type="entry name" value="RecF/RecN/SMC_N"/>
</dbReference>
<dbReference type="Gene3D" id="3.40.50.300">
    <property type="entry name" value="P-loop containing nucleotide triphosphate hydrolases"/>
    <property type="match status" value="1"/>
</dbReference>
<dbReference type="InterPro" id="IPR003593">
    <property type="entry name" value="AAA+_ATPase"/>
</dbReference>
<evidence type="ECO:0000256" key="8">
    <source>
        <dbReference type="ARBA" id="ARBA00023125"/>
    </source>
</evidence>
<dbReference type="GO" id="GO:0006302">
    <property type="term" value="P:double-strand break repair"/>
    <property type="evidence" value="ECO:0007669"/>
    <property type="project" value="TreeGrafter"/>
</dbReference>
<dbReference type="PANTHER" id="PTHR32182">
    <property type="entry name" value="DNA REPLICATION AND REPAIR PROTEIN RECF"/>
    <property type="match status" value="1"/>
</dbReference>
<comment type="subcellular location">
    <subcellularLocation>
        <location evidence="1 9">Cytoplasm</location>
    </subcellularLocation>
</comment>
<dbReference type="PROSITE" id="PS00617">
    <property type="entry name" value="RECF_1"/>
    <property type="match status" value="1"/>
</dbReference>
<evidence type="ECO:0000256" key="4">
    <source>
        <dbReference type="ARBA" id="ARBA00022490"/>
    </source>
</evidence>
<evidence type="ECO:0000256" key="9">
    <source>
        <dbReference type="HAMAP-Rule" id="MF_00365"/>
    </source>
</evidence>
<evidence type="ECO:0000313" key="11">
    <source>
        <dbReference type="EMBL" id="SIQ63652.1"/>
    </source>
</evidence>
<dbReference type="HAMAP" id="MF_00365">
    <property type="entry name" value="RecF"/>
    <property type="match status" value="1"/>
</dbReference>
<dbReference type="GO" id="GO:0000731">
    <property type="term" value="P:DNA synthesis involved in DNA repair"/>
    <property type="evidence" value="ECO:0007669"/>
    <property type="project" value="TreeGrafter"/>
</dbReference>
<dbReference type="GO" id="GO:0005524">
    <property type="term" value="F:ATP binding"/>
    <property type="evidence" value="ECO:0007669"/>
    <property type="project" value="UniProtKB-UniRule"/>
</dbReference>
<gene>
    <name evidence="9" type="primary">recF</name>
    <name evidence="11" type="ORF">SAMN05421828_10771</name>
</gene>
<name>A0A8G2CJY7_ACIRU</name>
<comment type="caution">
    <text evidence="11">The sequence shown here is derived from an EMBL/GenBank/DDBJ whole genome shotgun (WGS) entry which is preliminary data.</text>
</comment>
<evidence type="ECO:0000313" key="12">
    <source>
        <dbReference type="Proteomes" id="UP000186308"/>
    </source>
</evidence>
<keyword evidence="7 9" id="KW-0067">ATP-binding</keyword>
<dbReference type="Pfam" id="PF02463">
    <property type="entry name" value="SMC_N"/>
    <property type="match status" value="1"/>
</dbReference>
<evidence type="ECO:0000256" key="6">
    <source>
        <dbReference type="ARBA" id="ARBA00022741"/>
    </source>
</evidence>
<keyword evidence="5 9" id="KW-0235">DNA replication</keyword>
<comment type="similarity">
    <text evidence="2 9">Belongs to the RecF family.</text>
</comment>
<evidence type="ECO:0000256" key="7">
    <source>
        <dbReference type="ARBA" id="ARBA00022840"/>
    </source>
</evidence>
<proteinExistence type="inferred from homology"/>